<gene>
    <name evidence="2" type="ORF">SAMN02745218_03000</name>
</gene>
<dbReference type="Gene3D" id="1.10.10.10">
    <property type="entry name" value="Winged helix-like DNA-binding domain superfamily/Winged helix DNA-binding domain"/>
    <property type="match status" value="1"/>
</dbReference>
<feature type="compositionally biased region" description="Basic and acidic residues" evidence="1">
    <location>
        <begin position="237"/>
        <end position="248"/>
    </location>
</feature>
<sequence length="266" mass="29766">MTIRPLKWQHFDAVIRNAKISLPARGLFAILMSYADEQGACWPSLEKLMADTGYKERALRNLLNELIEKGAITKIRRGRTLTNLYNVTGIVVPVSDRHSGAGYSSDRHSGAGVTGTTVQGDRHSGAIENAIPPYSPNGCGDRNSPINRLEGTDPDLLTTPSGKEAEFISVLKTIKGYPLDLEKDLSFYQKLRELFPDVNIIEEAKKWAVYKMDKPLKKNSNPRSQFRNWLEIASKKQKEVKRHNDGSNKKIKPVAKPSSDFSDWLG</sequence>
<evidence type="ECO:0000256" key="1">
    <source>
        <dbReference type="SAM" id="MobiDB-lite"/>
    </source>
</evidence>
<feature type="region of interest" description="Disordered" evidence="1">
    <location>
        <begin position="101"/>
        <end position="121"/>
    </location>
</feature>
<reference evidence="3" key="1">
    <citation type="submission" date="2016-11" db="EMBL/GenBank/DDBJ databases">
        <authorList>
            <person name="Varghese N."/>
            <person name="Submissions S."/>
        </authorList>
    </citation>
    <scope>NUCLEOTIDE SEQUENCE [LARGE SCALE GENOMIC DNA]</scope>
    <source>
        <strain evidence="3">DSM 11792</strain>
    </source>
</reference>
<dbReference type="RefSeq" id="WP_073167750.1">
    <property type="nucleotide sequence ID" value="NZ_FQUW01000066.1"/>
</dbReference>
<protein>
    <submittedName>
        <fullName evidence="2">Helix-turn-helix domain-containing protein</fullName>
    </submittedName>
</protein>
<evidence type="ECO:0000313" key="2">
    <source>
        <dbReference type="EMBL" id="SHF74860.1"/>
    </source>
</evidence>
<feature type="region of interest" description="Disordered" evidence="1">
    <location>
        <begin position="237"/>
        <end position="266"/>
    </location>
</feature>
<keyword evidence="3" id="KW-1185">Reference proteome</keyword>
<accession>A0A1M5E6P8</accession>
<dbReference type="OrthoDB" id="1047417at2"/>
<dbReference type="Proteomes" id="UP000184196">
    <property type="component" value="Unassembled WGS sequence"/>
</dbReference>
<evidence type="ECO:0000313" key="3">
    <source>
        <dbReference type="Proteomes" id="UP000184196"/>
    </source>
</evidence>
<name>A0A1M5E6P8_9FIRM</name>
<dbReference type="Pfam" id="PF13730">
    <property type="entry name" value="HTH_36"/>
    <property type="match status" value="1"/>
</dbReference>
<proteinExistence type="predicted"/>
<dbReference type="InterPro" id="IPR036388">
    <property type="entry name" value="WH-like_DNA-bd_sf"/>
</dbReference>
<organism evidence="2 3">
    <name type="scientific">Desulfofundulus australicus DSM 11792</name>
    <dbReference type="NCBI Taxonomy" id="1121425"/>
    <lineage>
        <taxon>Bacteria</taxon>
        <taxon>Bacillati</taxon>
        <taxon>Bacillota</taxon>
        <taxon>Clostridia</taxon>
        <taxon>Eubacteriales</taxon>
        <taxon>Peptococcaceae</taxon>
        <taxon>Desulfofundulus</taxon>
    </lineage>
</organism>
<dbReference type="EMBL" id="FQUW01000066">
    <property type="protein sequence ID" value="SHF74860.1"/>
    <property type="molecule type" value="Genomic_DNA"/>
</dbReference>
<dbReference type="AlphaFoldDB" id="A0A1M5E6P8"/>